<dbReference type="EMBL" id="CAADFO010000039">
    <property type="protein sequence ID" value="VFK28609.1"/>
    <property type="molecule type" value="Genomic_DNA"/>
</dbReference>
<evidence type="ECO:0000313" key="2">
    <source>
        <dbReference type="EMBL" id="VFK27473.1"/>
    </source>
</evidence>
<proteinExistence type="predicted"/>
<feature type="domain" description="Transposase zinc-ribbon" evidence="1">
    <location>
        <begin position="16"/>
        <end position="62"/>
    </location>
</feature>
<gene>
    <name evidence="3" type="ORF">BECKMB1821G_GA0114241_103916</name>
    <name evidence="4" type="ORF">BECKMB1821H_GA0114242_100351</name>
    <name evidence="2" type="ORF">BECKMB1821I_GA0114274_100351</name>
</gene>
<protein>
    <submittedName>
        <fullName evidence="2">Transposase zinc-ribbon domain-containing protein</fullName>
    </submittedName>
</protein>
<dbReference type="EMBL" id="CAADGH010000003">
    <property type="protein sequence ID" value="VFK74322.1"/>
    <property type="molecule type" value="Genomic_DNA"/>
</dbReference>
<dbReference type="EMBL" id="CAADFQ010000003">
    <property type="protein sequence ID" value="VFK27473.1"/>
    <property type="molecule type" value="Genomic_DNA"/>
</dbReference>
<dbReference type="InterPro" id="IPR024442">
    <property type="entry name" value="Transposase_Zn_ribbon"/>
</dbReference>
<reference evidence="2" key="1">
    <citation type="submission" date="2019-02" db="EMBL/GenBank/DDBJ databases">
        <authorList>
            <person name="Gruber-Vodicka R. H."/>
            <person name="Seah K. B. B."/>
        </authorList>
    </citation>
    <scope>NUCLEOTIDE SEQUENCE</scope>
    <source>
        <strain evidence="3">BECK_BZ197</strain>
        <strain evidence="4">BECK_BZ198</strain>
        <strain evidence="2">BECK_BZ199</strain>
    </source>
</reference>
<dbReference type="Pfam" id="PF12760">
    <property type="entry name" value="Zn_ribbon_IS1595"/>
    <property type="match status" value="1"/>
</dbReference>
<organism evidence="2">
    <name type="scientific">Candidatus Kentrum sp. MB</name>
    <dbReference type="NCBI Taxonomy" id="2138164"/>
    <lineage>
        <taxon>Bacteria</taxon>
        <taxon>Pseudomonadati</taxon>
        <taxon>Pseudomonadota</taxon>
        <taxon>Gammaproteobacteria</taxon>
        <taxon>Candidatus Kentrum</taxon>
    </lineage>
</organism>
<accession>A0A450XDV2</accession>
<sequence>MCKDTINVFELLEKFPTEKAVRMWFENQPWNGTPICPHCGFDNTHRMTRDNGEYIRCRDCDKRFTVRVGTIMHRSHIGFCKWLFTMYIIVTARKGISSLQLSKELGNRQASAWFLMHRIQAACEDGDQLLQNVVEIDETYCWTKPLRREGAAPSDKTQPGQAGTKKVRFFEKRLYLYDYKSVFPLF</sequence>
<name>A0A450XDV2_9GAMM</name>
<evidence type="ECO:0000259" key="1">
    <source>
        <dbReference type="Pfam" id="PF12760"/>
    </source>
</evidence>
<evidence type="ECO:0000313" key="3">
    <source>
        <dbReference type="EMBL" id="VFK28609.1"/>
    </source>
</evidence>
<evidence type="ECO:0000313" key="4">
    <source>
        <dbReference type="EMBL" id="VFK74322.1"/>
    </source>
</evidence>
<dbReference type="AlphaFoldDB" id="A0A450XDV2"/>